<keyword evidence="2" id="KW-1185">Reference proteome</keyword>
<comment type="caution">
    <text evidence="1">The sequence shown here is derived from an EMBL/GenBank/DDBJ whole genome shotgun (WGS) entry which is preliminary data.</text>
</comment>
<dbReference type="Proteomes" id="UP001180020">
    <property type="component" value="Unassembled WGS sequence"/>
</dbReference>
<evidence type="ECO:0000313" key="2">
    <source>
        <dbReference type="Proteomes" id="UP001180020"/>
    </source>
</evidence>
<dbReference type="EMBL" id="JAUJYO010000009">
    <property type="protein sequence ID" value="KAK1309276.1"/>
    <property type="molecule type" value="Genomic_DNA"/>
</dbReference>
<name>A0AAV9E692_ACOCL</name>
<accession>A0AAV9E692</accession>
<gene>
    <name evidence="1" type="ORF">QJS10_CPA09g00763</name>
</gene>
<reference evidence="1" key="1">
    <citation type="journal article" date="2023" name="Nat. Commun.">
        <title>Diploid and tetraploid genomes of Acorus and the evolution of monocots.</title>
        <authorList>
            <person name="Ma L."/>
            <person name="Liu K.W."/>
            <person name="Li Z."/>
            <person name="Hsiao Y.Y."/>
            <person name="Qi Y."/>
            <person name="Fu T."/>
            <person name="Tang G.D."/>
            <person name="Zhang D."/>
            <person name="Sun W.H."/>
            <person name="Liu D.K."/>
            <person name="Li Y."/>
            <person name="Chen G.Z."/>
            <person name="Liu X.D."/>
            <person name="Liao X.Y."/>
            <person name="Jiang Y.T."/>
            <person name="Yu X."/>
            <person name="Hao Y."/>
            <person name="Huang J."/>
            <person name="Zhao X.W."/>
            <person name="Ke S."/>
            <person name="Chen Y.Y."/>
            <person name="Wu W.L."/>
            <person name="Hsu J.L."/>
            <person name="Lin Y.F."/>
            <person name="Huang M.D."/>
            <person name="Li C.Y."/>
            <person name="Huang L."/>
            <person name="Wang Z.W."/>
            <person name="Zhao X."/>
            <person name="Zhong W.Y."/>
            <person name="Peng D.H."/>
            <person name="Ahmad S."/>
            <person name="Lan S."/>
            <person name="Zhang J.S."/>
            <person name="Tsai W.C."/>
            <person name="Van de Peer Y."/>
            <person name="Liu Z.J."/>
        </authorList>
    </citation>
    <scope>NUCLEOTIDE SEQUENCE</scope>
    <source>
        <strain evidence="1">CP</strain>
    </source>
</reference>
<organism evidence="1 2">
    <name type="scientific">Acorus calamus</name>
    <name type="common">Sweet flag</name>
    <dbReference type="NCBI Taxonomy" id="4465"/>
    <lineage>
        <taxon>Eukaryota</taxon>
        <taxon>Viridiplantae</taxon>
        <taxon>Streptophyta</taxon>
        <taxon>Embryophyta</taxon>
        <taxon>Tracheophyta</taxon>
        <taxon>Spermatophyta</taxon>
        <taxon>Magnoliopsida</taxon>
        <taxon>Liliopsida</taxon>
        <taxon>Acoraceae</taxon>
        <taxon>Acorus</taxon>
    </lineage>
</organism>
<reference evidence="1" key="2">
    <citation type="submission" date="2023-06" db="EMBL/GenBank/DDBJ databases">
        <authorList>
            <person name="Ma L."/>
            <person name="Liu K.-W."/>
            <person name="Li Z."/>
            <person name="Hsiao Y.-Y."/>
            <person name="Qi Y."/>
            <person name="Fu T."/>
            <person name="Tang G."/>
            <person name="Zhang D."/>
            <person name="Sun W.-H."/>
            <person name="Liu D.-K."/>
            <person name="Li Y."/>
            <person name="Chen G.-Z."/>
            <person name="Liu X.-D."/>
            <person name="Liao X.-Y."/>
            <person name="Jiang Y.-T."/>
            <person name="Yu X."/>
            <person name="Hao Y."/>
            <person name="Huang J."/>
            <person name="Zhao X.-W."/>
            <person name="Ke S."/>
            <person name="Chen Y.-Y."/>
            <person name="Wu W.-L."/>
            <person name="Hsu J.-L."/>
            <person name="Lin Y.-F."/>
            <person name="Huang M.-D."/>
            <person name="Li C.-Y."/>
            <person name="Huang L."/>
            <person name="Wang Z.-W."/>
            <person name="Zhao X."/>
            <person name="Zhong W.-Y."/>
            <person name="Peng D.-H."/>
            <person name="Ahmad S."/>
            <person name="Lan S."/>
            <person name="Zhang J.-S."/>
            <person name="Tsai W.-C."/>
            <person name="Van De Peer Y."/>
            <person name="Liu Z.-J."/>
        </authorList>
    </citation>
    <scope>NUCLEOTIDE SEQUENCE</scope>
    <source>
        <strain evidence="1">CP</strain>
        <tissue evidence="1">Leaves</tissue>
    </source>
</reference>
<dbReference type="AlphaFoldDB" id="A0AAV9E692"/>
<evidence type="ECO:0000313" key="1">
    <source>
        <dbReference type="EMBL" id="KAK1309276.1"/>
    </source>
</evidence>
<sequence>MPQHGISPLSARNMDLSEALAVVDKVVGDSTAVIQSKKEDMKNHKKTIKKPIAPMRRSEHLNPTSPSMIIRIKKQPRNRMTSKKIGSPFMEQVKKKHVVCNIESDNVQQSSSIWLGVSGVIEERRDYDGHDLLSDDEKGWIERFLSTPITYETMLTTTKGTEVGGNHIHDILFDGSMTEGYVIDAYFDILDERILNENVENYLRCLFMKHFVQTMSE</sequence>
<protein>
    <submittedName>
        <fullName evidence="1">Uncharacterized protein</fullName>
    </submittedName>
</protein>
<proteinExistence type="predicted"/>